<dbReference type="EMBL" id="CP062006">
    <property type="protein sequence ID" value="QTC87917.1"/>
    <property type="molecule type" value="Genomic_DNA"/>
</dbReference>
<sequence>MTDALRTGDYQGATSFASSPEELAQIAQFKANASERERAQAAQQAGQMAAVIQSIQYLPPDQQFAAVQQYAPMFGIDPARLTPQSITPQALEGYRIQALGLKDYLSHQDRREDNARQGVSLADMEAQVANMRRFGAEPTIADAGGSVVQSRTRVAATRQTPGRQAAENFATGRRGEVQDFTQGLAQRVSPIEATPEQLDVALKAYQRDASRPAFDAVRGERVQLDPSSVMALRGEEGRSAIRQAARLFGSSVDEQERNVAAELNQLADTLLDQPNTEISVGAADLLSLYLGKAGGTDANAQRVFGAAGRAVRQNARDQVPAYGDALEGYAQRARLGDAVEIGDRFAGNKGHPADFVQAVEGMDPAQRQIAAAAGRAGLERAAGTGRGAPGVLDSIATDRNMQRKVTALLGQEGADELRQGAGVGRQLMMTGHNVNPRAGSNTFLNSQDGEAQKAGNIVGNVLTGRFGEAIGGAIDLLKSRGMSDQQAETLISLATDPSRTDEVLSILRQRGFSQQESLRLVERMVPQLSGAAGAAQAPQQPRIRMAG</sequence>
<gene>
    <name evidence="1" type="ORF">IFE19_00435</name>
</gene>
<protein>
    <submittedName>
        <fullName evidence="1">Uncharacterized protein</fullName>
    </submittedName>
</protein>
<name>A0ABX7SM84_9CAUL</name>
<dbReference type="RefSeq" id="WP_207824705.1">
    <property type="nucleotide sequence ID" value="NZ_CP062006.1"/>
</dbReference>
<reference evidence="1 2" key="1">
    <citation type="submission" date="2020-09" db="EMBL/GenBank/DDBJ databases">
        <title>Brevundimonas sp. LVF1 isolated from an oligotrophic pond in Goettingen, Germany.</title>
        <authorList>
            <person name="Friedrich I."/>
            <person name="Klassen A."/>
            <person name="Neubauer H."/>
            <person name="Schneider D."/>
            <person name="Hertel R."/>
            <person name="Daniel R."/>
        </authorList>
    </citation>
    <scope>NUCLEOTIDE SEQUENCE [LARGE SCALE GENOMIC DNA]</scope>
    <source>
        <strain evidence="1 2">LVF1</strain>
    </source>
</reference>
<evidence type="ECO:0000313" key="2">
    <source>
        <dbReference type="Proteomes" id="UP000663942"/>
    </source>
</evidence>
<accession>A0ABX7SM84</accession>
<keyword evidence="2" id="KW-1185">Reference proteome</keyword>
<proteinExistence type="predicted"/>
<organism evidence="1 2">
    <name type="scientific">Brevundimonas pondensis</name>
    <dbReference type="NCBI Taxonomy" id="2774189"/>
    <lineage>
        <taxon>Bacteria</taxon>
        <taxon>Pseudomonadati</taxon>
        <taxon>Pseudomonadota</taxon>
        <taxon>Alphaproteobacteria</taxon>
        <taxon>Caulobacterales</taxon>
        <taxon>Caulobacteraceae</taxon>
        <taxon>Brevundimonas</taxon>
    </lineage>
</organism>
<dbReference type="Proteomes" id="UP000663942">
    <property type="component" value="Chromosome"/>
</dbReference>
<evidence type="ECO:0000313" key="1">
    <source>
        <dbReference type="EMBL" id="QTC87917.1"/>
    </source>
</evidence>